<feature type="compositionally biased region" description="Polar residues" evidence="2">
    <location>
        <begin position="299"/>
        <end position="318"/>
    </location>
</feature>
<feature type="region of interest" description="Disordered" evidence="2">
    <location>
        <begin position="458"/>
        <end position="481"/>
    </location>
</feature>
<evidence type="ECO:0000313" key="5">
    <source>
        <dbReference type="EMBL" id="KAJ8441131.1"/>
    </source>
</evidence>
<feature type="compositionally biased region" description="Polar residues" evidence="2">
    <location>
        <begin position="340"/>
        <end position="356"/>
    </location>
</feature>
<accession>A0A9Q1KBP4</accession>
<keyword evidence="1" id="KW-0378">Hydrolase</keyword>
<organism evidence="5 6">
    <name type="scientific">Carnegiea gigantea</name>
    <dbReference type="NCBI Taxonomy" id="171969"/>
    <lineage>
        <taxon>Eukaryota</taxon>
        <taxon>Viridiplantae</taxon>
        <taxon>Streptophyta</taxon>
        <taxon>Embryophyta</taxon>
        <taxon>Tracheophyta</taxon>
        <taxon>Spermatophyta</taxon>
        <taxon>Magnoliopsida</taxon>
        <taxon>eudicotyledons</taxon>
        <taxon>Gunneridae</taxon>
        <taxon>Pentapetalae</taxon>
        <taxon>Caryophyllales</taxon>
        <taxon>Cactineae</taxon>
        <taxon>Cactaceae</taxon>
        <taxon>Cactoideae</taxon>
        <taxon>Echinocereeae</taxon>
        <taxon>Carnegiea</taxon>
    </lineage>
</organism>
<evidence type="ECO:0008006" key="7">
    <source>
        <dbReference type="Google" id="ProtNLM"/>
    </source>
</evidence>
<feature type="domain" description="Mono-/di-acylglycerol lipase N-terminal" evidence="4">
    <location>
        <begin position="51"/>
        <end position="105"/>
    </location>
</feature>
<keyword evidence="6" id="KW-1185">Reference proteome</keyword>
<dbReference type="EMBL" id="JAKOGI010000175">
    <property type="protein sequence ID" value="KAJ8441131.1"/>
    <property type="molecule type" value="Genomic_DNA"/>
</dbReference>
<evidence type="ECO:0000259" key="3">
    <source>
        <dbReference type="Pfam" id="PF01764"/>
    </source>
</evidence>
<sequence length="532" mass="57970">MATATMATAAGAAALLYYTLNKKLQSGACDMEEDENEGHVNNNGAPLGIERVSTRLIRAPATWLETISTLSETLRFTYSETLGKWPIGDLAFGISFLLKRQILKPAFTVLVDHEAKCFLLLIRGTHSIKDTLTAVTGAVVPFHHAVVHEGGVSDLVLGYAHCGMVAAARWIAKLAMPCIIKALDQYPDYKLKIVGHSLGGGTAALLTYILREQKELSSTTCVTFAPAACMTWELAESGVGVITSMVNGADLVPTFSAASVDDLRAEAVMRRAQSMAHAALRRPKMLSSWSCIGPRRRANTIQSDGQEPSTEPSSTNEFGTPEPLITSPCDSAPDTVELPVSSSEGLDWNSEASCSRSSSTNIHHELDVDVADGESLTGQCGNEDVMTEVELWHQLEHELYDRAGGVEADVEKEIREEEEAAMQEVGGSEPEGSTPLIKEAHRFFPPGKIMHIITLHEKDEENDRSSASSSSSDVGDRHSSESKVGIFLTPRSLYSKLRLSHSMISDHFMPVYRRQMEKLIGELEKELEPELE</sequence>
<dbReference type="GO" id="GO:0016042">
    <property type="term" value="P:lipid catabolic process"/>
    <property type="evidence" value="ECO:0007669"/>
    <property type="project" value="InterPro"/>
</dbReference>
<dbReference type="InterPro" id="IPR029058">
    <property type="entry name" value="AB_hydrolase_fold"/>
</dbReference>
<evidence type="ECO:0000256" key="2">
    <source>
        <dbReference type="SAM" id="MobiDB-lite"/>
    </source>
</evidence>
<protein>
    <recommendedName>
        <fullName evidence="7">Sn1-specific diacylglycerol lipase alpha</fullName>
    </recommendedName>
</protein>
<dbReference type="InterPro" id="IPR005592">
    <property type="entry name" value="Mono/diacylglycerol_lipase_N"/>
</dbReference>
<reference evidence="5" key="1">
    <citation type="submission" date="2022-04" db="EMBL/GenBank/DDBJ databases">
        <title>Carnegiea gigantea Genome sequencing and assembly v2.</title>
        <authorList>
            <person name="Copetti D."/>
            <person name="Sanderson M.J."/>
            <person name="Burquez A."/>
            <person name="Wojciechowski M.F."/>
        </authorList>
    </citation>
    <scope>NUCLEOTIDE SEQUENCE</scope>
    <source>
        <strain evidence="5">SGP5-SGP5p</strain>
        <tissue evidence="5">Aerial part</tissue>
    </source>
</reference>
<evidence type="ECO:0000313" key="6">
    <source>
        <dbReference type="Proteomes" id="UP001153076"/>
    </source>
</evidence>
<comment type="caution">
    <text evidence="5">The sequence shown here is derived from an EMBL/GenBank/DDBJ whole genome shotgun (WGS) entry which is preliminary data.</text>
</comment>
<dbReference type="Proteomes" id="UP001153076">
    <property type="component" value="Unassembled WGS sequence"/>
</dbReference>
<feature type="region of interest" description="Disordered" evidence="2">
    <location>
        <begin position="297"/>
        <end position="356"/>
    </location>
</feature>
<evidence type="ECO:0000259" key="4">
    <source>
        <dbReference type="Pfam" id="PF03893"/>
    </source>
</evidence>
<proteinExistence type="predicted"/>
<feature type="domain" description="Fungal lipase-type" evidence="3">
    <location>
        <begin position="120"/>
        <end position="257"/>
    </location>
</feature>
<dbReference type="Pfam" id="PF03893">
    <property type="entry name" value="Lipase3_N"/>
    <property type="match status" value="1"/>
</dbReference>
<dbReference type="OrthoDB" id="438440at2759"/>
<dbReference type="SUPFAM" id="SSF53474">
    <property type="entry name" value="alpha/beta-Hydrolases"/>
    <property type="match status" value="1"/>
</dbReference>
<dbReference type="Gene3D" id="3.40.50.1820">
    <property type="entry name" value="alpha/beta hydrolase"/>
    <property type="match status" value="1"/>
</dbReference>
<name>A0A9Q1KBP4_9CARY</name>
<dbReference type="PANTHER" id="PTHR46023:SF5">
    <property type="entry name" value="OS02G0780700 PROTEIN"/>
    <property type="match status" value="1"/>
</dbReference>
<dbReference type="Pfam" id="PF01764">
    <property type="entry name" value="Lipase_3"/>
    <property type="match status" value="1"/>
</dbReference>
<dbReference type="PANTHER" id="PTHR46023">
    <property type="entry name" value="LIPASE CLASS 3 PROTEIN-LIKE"/>
    <property type="match status" value="1"/>
</dbReference>
<dbReference type="CDD" id="cd00519">
    <property type="entry name" value="Lipase_3"/>
    <property type="match status" value="1"/>
</dbReference>
<evidence type="ECO:0000256" key="1">
    <source>
        <dbReference type="ARBA" id="ARBA00022801"/>
    </source>
</evidence>
<dbReference type="AlphaFoldDB" id="A0A9Q1KBP4"/>
<gene>
    <name evidence="5" type="ORF">Cgig2_006960</name>
</gene>
<dbReference type="InterPro" id="IPR002921">
    <property type="entry name" value="Fungal_lipase-type"/>
</dbReference>
<dbReference type="GO" id="GO:0016787">
    <property type="term" value="F:hydrolase activity"/>
    <property type="evidence" value="ECO:0007669"/>
    <property type="project" value="UniProtKB-KW"/>
</dbReference>